<dbReference type="EMBL" id="JAVRHK010000033">
    <property type="protein sequence ID" value="MDT0678716.1"/>
    <property type="molecule type" value="Genomic_DNA"/>
</dbReference>
<reference evidence="3 4" key="1">
    <citation type="submission" date="2023-09" db="EMBL/GenBank/DDBJ databases">
        <authorList>
            <person name="Rey-Velasco X."/>
        </authorList>
    </citation>
    <scope>NUCLEOTIDE SEQUENCE [LARGE SCALE GENOMIC DNA]</scope>
    <source>
        <strain evidence="3 4">F117</strain>
    </source>
</reference>
<keyword evidence="4" id="KW-1185">Reference proteome</keyword>
<dbReference type="RefSeq" id="WP_311505049.1">
    <property type="nucleotide sequence ID" value="NZ_JAVRHK010000033.1"/>
</dbReference>
<evidence type="ECO:0000313" key="3">
    <source>
        <dbReference type="EMBL" id="MDT0678716.1"/>
    </source>
</evidence>
<gene>
    <name evidence="3" type="ORF">RM539_19235</name>
</gene>
<evidence type="ECO:0000259" key="2">
    <source>
        <dbReference type="Pfam" id="PF13386"/>
    </source>
</evidence>
<accession>A0ABU3DB04</accession>
<feature type="transmembrane region" description="Helical" evidence="1">
    <location>
        <begin position="6"/>
        <end position="23"/>
    </location>
</feature>
<sequence>LVFGLGTIPLMTTAIWIGNFLSGKVRQHIKKAVPVFLAIIAIMFILRGLGLGIPYVSPKYGFDQIDSKYECHTITDSSKIKY</sequence>
<evidence type="ECO:0000313" key="4">
    <source>
        <dbReference type="Proteomes" id="UP001262582"/>
    </source>
</evidence>
<dbReference type="Proteomes" id="UP001262582">
    <property type="component" value="Unassembled WGS sequence"/>
</dbReference>
<evidence type="ECO:0000256" key="1">
    <source>
        <dbReference type="SAM" id="Phobius"/>
    </source>
</evidence>
<organism evidence="3 4">
    <name type="scientific">Autumnicola musiva</name>
    <dbReference type="NCBI Taxonomy" id="3075589"/>
    <lineage>
        <taxon>Bacteria</taxon>
        <taxon>Pseudomonadati</taxon>
        <taxon>Bacteroidota</taxon>
        <taxon>Flavobacteriia</taxon>
        <taxon>Flavobacteriales</taxon>
        <taxon>Flavobacteriaceae</taxon>
        <taxon>Autumnicola</taxon>
    </lineage>
</organism>
<protein>
    <submittedName>
        <fullName evidence="3">Sulfite exporter TauE/SafE family protein</fullName>
    </submittedName>
</protein>
<feature type="non-terminal residue" evidence="3">
    <location>
        <position position="1"/>
    </location>
</feature>
<keyword evidence="1" id="KW-0472">Membrane</keyword>
<keyword evidence="1" id="KW-1133">Transmembrane helix</keyword>
<feature type="domain" description="Urease accessory protein UreH-like transmembrane" evidence="2">
    <location>
        <begin position="1"/>
        <end position="42"/>
    </location>
</feature>
<proteinExistence type="predicted"/>
<feature type="transmembrane region" description="Helical" evidence="1">
    <location>
        <begin position="35"/>
        <end position="56"/>
    </location>
</feature>
<keyword evidence="1" id="KW-0812">Transmembrane</keyword>
<comment type="caution">
    <text evidence="3">The sequence shown here is derived from an EMBL/GenBank/DDBJ whole genome shotgun (WGS) entry which is preliminary data.</text>
</comment>
<dbReference type="InterPro" id="IPR039447">
    <property type="entry name" value="UreH-like_TM_dom"/>
</dbReference>
<name>A0ABU3DB04_9FLAO</name>
<dbReference type="Pfam" id="PF13386">
    <property type="entry name" value="DsbD_2"/>
    <property type="match status" value="1"/>
</dbReference>